<comment type="caution">
    <text evidence="1">The sequence shown here is derived from an EMBL/GenBank/DDBJ whole genome shotgun (WGS) entry which is preliminary data.</text>
</comment>
<name>A0ACB6S9G5_9PLEO</name>
<organism evidence="1 2">
    <name type="scientific">Macroventuria anomochaeta</name>
    <dbReference type="NCBI Taxonomy" id="301207"/>
    <lineage>
        <taxon>Eukaryota</taxon>
        <taxon>Fungi</taxon>
        <taxon>Dikarya</taxon>
        <taxon>Ascomycota</taxon>
        <taxon>Pezizomycotina</taxon>
        <taxon>Dothideomycetes</taxon>
        <taxon>Pleosporomycetidae</taxon>
        <taxon>Pleosporales</taxon>
        <taxon>Pleosporineae</taxon>
        <taxon>Didymellaceae</taxon>
        <taxon>Macroventuria</taxon>
    </lineage>
</organism>
<accession>A0ACB6S9G5</accession>
<gene>
    <name evidence="1" type="ORF">BU25DRAFT_408133</name>
</gene>
<keyword evidence="2" id="KW-1185">Reference proteome</keyword>
<dbReference type="Proteomes" id="UP000799754">
    <property type="component" value="Unassembled WGS sequence"/>
</dbReference>
<sequence length="571" mass="65865">MNIVKRSGILKRGTQRQSAEVIVSRGFTDRLIYDTYKTEKVERDYLDFFIRRTVTLTPCWEAKTMKEFCAQAAPPAPTERLQLRLDDREYKTNSSRPYPDPLSVDQLHQYLSEARFKAVGLPDAHRRLVSVRNLDAKSMSTLAETALFHQGDMLKDAFCQHLHFETSIRVHESLNGFVTPGLEFHLPYLTLRESNGTHGNIRKEWADITFLNRAAAADLNIGRDIIHEAHISIVICIWDYKTWTGYKLSKPCPFDAEDPVEDEDEDDEEGEEGLPREDIFAPDSGDHNMNDDPIWDPRIYFLHIMAIWVNFILKEYIHLIRTLEERVKISEEDDHSDVQKFYTYTIKTSRLLRRVRDHTREVIEAWKAFSARDGDIRYFRTLKKHNAKVAISAINESFRRLSVLDQKLASLITTCKESSEALGLQLNVHSNVLSKQTHRETLVATKLNRKTTIIAKESQKAAVKTHNISQISFEVLLFTTPFILALQYFGAEREIFSFDRNTKNFICCVIVLMLILRLFIWALEPFSTMKLYIVSKTSRLFGRSGTAGGDHDDDDLDIDGNETYVCQALDV</sequence>
<evidence type="ECO:0000313" key="1">
    <source>
        <dbReference type="EMBL" id="KAF2630856.1"/>
    </source>
</evidence>
<reference evidence="1" key="1">
    <citation type="journal article" date="2020" name="Stud. Mycol.">
        <title>101 Dothideomycetes genomes: a test case for predicting lifestyles and emergence of pathogens.</title>
        <authorList>
            <person name="Haridas S."/>
            <person name="Albert R."/>
            <person name="Binder M."/>
            <person name="Bloem J."/>
            <person name="Labutti K."/>
            <person name="Salamov A."/>
            <person name="Andreopoulos B."/>
            <person name="Baker S."/>
            <person name="Barry K."/>
            <person name="Bills G."/>
            <person name="Bluhm B."/>
            <person name="Cannon C."/>
            <person name="Castanera R."/>
            <person name="Culley D."/>
            <person name="Daum C."/>
            <person name="Ezra D."/>
            <person name="Gonzalez J."/>
            <person name="Henrissat B."/>
            <person name="Kuo A."/>
            <person name="Liang C."/>
            <person name="Lipzen A."/>
            <person name="Lutzoni F."/>
            <person name="Magnuson J."/>
            <person name="Mondo S."/>
            <person name="Nolan M."/>
            <person name="Ohm R."/>
            <person name="Pangilinan J."/>
            <person name="Park H.-J."/>
            <person name="Ramirez L."/>
            <person name="Alfaro M."/>
            <person name="Sun H."/>
            <person name="Tritt A."/>
            <person name="Yoshinaga Y."/>
            <person name="Zwiers L.-H."/>
            <person name="Turgeon B."/>
            <person name="Goodwin S."/>
            <person name="Spatafora J."/>
            <person name="Crous P."/>
            <person name="Grigoriev I."/>
        </authorList>
    </citation>
    <scope>NUCLEOTIDE SEQUENCE</scope>
    <source>
        <strain evidence="1">CBS 525.71</strain>
    </source>
</reference>
<proteinExistence type="predicted"/>
<protein>
    <submittedName>
        <fullName evidence="1">Uncharacterized protein</fullName>
    </submittedName>
</protein>
<dbReference type="EMBL" id="MU006706">
    <property type="protein sequence ID" value="KAF2630856.1"/>
    <property type="molecule type" value="Genomic_DNA"/>
</dbReference>
<evidence type="ECO:0000313" key="2">
    <source>
        <dbReference type="Proteomes" id="UP000799754"/>
    </source>
</evidence>